<name>A0A024B4W6_9VIRI</name>
<evidence type="ECO:0000256" key="8">
    <source>
        <dbReference type="ARBA" id="ARBA00023136"/>
    </source>
</evidence>
<comment type="subunit">
    <text evidence="11">F-type ATPases have 2 components, F(1) - the catalytic core - and F(0) - the membrane proton channel. F(1) has five subunits: alpha(3), beta(3), gamma(1), delta(1), epsilon(1). F(0) has four main subunits: a(1), b(1), b'(1) and c(10-14). The alpha and beta chains form an alternating ring which encloses part of the gamma chain. F(1) is attached to F(0) by a central stalk formed by the gamma and epsilon chains, while a peripheral stalk is formed by the delta, b and b' chains.</text>
</comment>
<protein>
    <recommendedName>
        <fullName evidence="11">ATP synthase subunit b, chloroplastic</fullName>
    </recommendedName>
    <alternativeName>
        <fullName evidence="11">ATP synthase F(0) sector subunit b</fullName>
    </alternativeName>
    <alternativeName>
        <fullName evidence="11">ATPase subunit I</fullName>
    </alternativeName>
</protein>
<keyword evidence="8 11" id="KW-0472">Membrane</keyword>
<evidence type="ECO:0000256" key="2">
    <source>
        <dbReference type="ARBA" id="ARBA00022448"/>
    </source>
</evidence>
<keyword evidence="5 11" id="KW-0375">Hydrogen ion transport</keyword>
<feature type="coiled-coil region" evidence="13">
    <location>
        <begin position="57"/>
        <end position="127"/>
    </location>
</feature>
<geneLocation type="chloroplast" evidence="14"/>
<keyword evidence="14" id="KW-0150">Chloroplast</keyword>
<dbReference type="InterPro" id="IPR002146">
    <property type="entry name" value="ATP_synth_b/b'su_bac/chlpt"/>
</dbReference>
<dbReference type="HAMAP" id="MF_01398">
    <property type="entry name" value="ATP_synth_b_bprime"/>
    <property type="match status" value="1"/>
</dbReference>
<dbReference type="PANTHER" id="PTHR34264:SF3">
    <property type="entry name" value="ATP SYNTHASE SUBUNIT B, CHLOROPLASTIC"/>
    <property type="match status" value="1"/>
</dbReference>
<keyword evidence="6 11" id="KW-1133">Transmembrane helix</keyword>
<dbReference type="EMBL" id="KJ461682">
    <property type="protein sequence ID" value="AHZ11246.1"/>
    <property type="molecule type" value="Genomic_DNA"/>
</dbReference>
<evidence type="ECO:0000256" key="6">
    <source>
        <dbReference type="ARBA" id="ARBA00022989"/>
    </source>
</evidence>
<evidence type="ECO:0000256" key="9">
    <source>
        <dbReference type="ARBA" id="ARBA00023310"/>
    </source>
</evidence>
<organism evidence="14">
    <name type="scientific">Mesotaenium endlicherianum</name>
    <dbReference type="NCBI Taxonomy" id="184485"/>
    <lineage>
        <taxon>Eukaryota</taxon>
        <taxon>Viridiplantae</taxon>
        <taxon>Streptophyta</taxon>
        <taxon>Zygnematophyceae</taxon>
        <taxon>Zygnematophycidae</taxon>
        <taxon>Zygnematales</taxon>
        <taxon>Mesotaeniaceae</taxon>
        <taxon>Mesotaenium</taxon>
    </lineage>
</organism>
<dbReference type="Pfam" id="PF00430">
    <property type="entry name" value="ATP-synt_B"/>
    <property type="match status" value="1"/>
</dbReference>
<keyword evidence="14" id="KW-0934">Plastid</keyword>
<evidence type="ECO:0000256" key="12">
    <source>
        <dbReference type="RuleBase" id="RU003848"/>
    </source>
</evidence>
<dbReference type="GO" id="GO:0046933">
    <property type="term" value="F:proton-transporting ATP synthase activity, rotational mechanism"/>
    <property type="evidence" value="ECO:0007669"/>
    <property type="project" value="UniProtKB-UniRule"/>
</dbReference>
<evidence type="ECO:0000256" key="10">
    <source>
        <dbReference type="ARBA" id="ARBA00025198"/>
    </source>
</evidence>
<keyword evidence="11" id="KW-0793">Thylakoid</keyword>
<accession>A0A024B4W6</accession>
<dbReference type="NCBIfam" id="NF005606">
    <property type="entry name" value="PRK07352.1"/>
    <property type="match status" value="1"/>
</dbReference>
<reference evidence="14" key="1">
    <citation type="journal article" date="2014" name="Genome Biol. Evol.">
        <title>Analyses of charophyte chloroplast genomes help characterize the ancestral chloroplast genome of land plants.</title>
        <authorList>
            <person name="Civan P."/>
            <person name="Foster P.G."/>
            <person name="Embley M.T."/>
            <person name="Seneca A."/>
            <person name="Cox C.J."/>
        </authorList>
    </citation>
    <scope>NUCLEOTIDE SEQUENCE</scope>
</reference>
<keyword evidence="13" id="KW-0175">Coiled coil</keyword>
<keyword evidence="7 11" id="KW-0406">Ion transport</keyword>
<evidence type="ECO:0000256" key="13">
    <source>
        <dbReference type="SAM" id="Coils"/>
    </source>
</evidence>
<keyword evidence="2 11" id="KW-0813">Transport</keyword>
<dbReference type="PANTHER" id="PTHR34264">
    <property type="entry name" value="ATP SYNTHASE SUBUNIT B, CHLOROPLASTIC"/>
    <property type="match status" value="1"/>
</dbReference>
<comment type="function">
    <text evidence="10 11">F(1)F(0) ATP synthase produces ATP from ADP in the presence of a proton or sodium gradient. F-type ATPases consist of two structural domains, F(1) containing the extramembraneous catalytic core and F(0) containing the membrane proton channel, linked together by a central stalk and a peripheral stalk. During catalysis, ATP synthesis in the catalytic domain of F(1) is coupled via a rotary mechanism of the central stalk subunits to proton translocation.</text>
</comment>
<dbReference type="RefSeq" id="YP_009033863.1">
    <property type="nucleotide sequence ID" value="NC_024169.1"/>
</dbReference>
<comment type="similarity">
    <text evidence="11 12">Belongs to the ATPase B chain family.</text>
</comment>
<keyword evidence="4 11" id="KW-0812">Transmembrane</keyword>
<comment type="miscellaneous">
    <text evidence="11">In plastids the F-type ATPase is also known as CF(1)CF(0).</text>
</comment>
<dbReference type="GeneID" id="19524143"/>
<evidence type="ECO:0000256" key="3">
    <source>
        <dbReference type="ARBA" id="ARBA00022547"/>
    </source>
</evidence>
<feature type="transmembrane region" description="Helical" evidence="11">
    <location>
        <begin position="31"/>
        <end position="49"/>
    </location>
</feature>
<evidence type="ECO:0000256" key="7">
    <source>
        <dbReference type="ARBA" id="ARBA00023065"/>
    </source>
</evidence>
<proteinExistence type="inferred from homology"/>
<evidence type="ECO:0000313" key="14">
    <source>
        <dbReference type="EMBL" id="AHZ11246.1"/>
    </source>
</evidence>
<sequence>MNSTSGLMMPLSWKCLAAGFGLNTNLLDTNLFNLAVVIGVLVYFGRGVLTTLLDNRRDEILNTIQNAEKRYQETIEQLQQKRAFLQQAQAEAEEIRLNGFSQRERAKQELIEEAAEKSKRLDDYKNATLCLNEQRIIEELRQEASRSALKEALDALSTRLHGSVQTQMIDYHISLLKTMQSQAD</sequence>
<keyword evidence="9 11" id="KW-0066">ATP synthesis</keyword>
<dbReference type="GO" id="GO:0009535">
    <property type="term" value="C:chloroplast thylakoid membrane"/>
    <property type="evidence" value="ECO:0007669"/>
    <property type="project" value="UniProtKB-SubCell"/>
</dbReference>
<comment type="subcellular location">
    <subcellularLocation>
        <location evidence="1">Membrane</location>
        <topology evidence="1">Single-pass membrane protein</topology>
    </subcellularLocation>
    <subcellularLocation>
        <location evidence="11">Plastid</location>
        <location evidence="11">Chloroplast thylakoid membrane</location>
        <topology evidence="11">Single-pass membrane protein</topology>
    </subcellularLocation>
</comment>
<dbReference type="AlphaFoldDB" id="A0A024B4W6"/>
<evidence type="ECO:0000256" key="5">
    <source>
        <dbReference type="ARBA" id="ARBA00022781"/>
    </source>
</evidence>
<evidence type="ECO:0000256" key="4">
    <source>
        <dbReference type="ARBA" id="ARBA00022692"/>
    </source>
</evidence>
<dbReference type="CDD" id="cd06503">
    <property type="entry name" value="ATP-synt_Fo_b"/>
    <property type="match status" value="1"/>
</dbReference>
<dbReference type="GO" id="GO:0045259">
    <property type="term" value="C:proton-transporting ATP synthase complex"/>
    <property type="evidence" value="ECO:0007669"/>
    <property type="project" value="UniProtKB-KW"/>
</dbReference>
<evidence type="ECO:0000256" key="1">
    <source>
        <dbReference type="ARBA" id="ARBA00004167"/>
    </source>
</evidence>
<gene>
    <name evidence="11 14" type="primary">atpF</name>
</gene>
<comment type="function">
    <text evidence="11">Component of the F(0) channel, it forms part of the peripheral stalk, linking F(1) to F(0).</text>
</comment>
<evidence type="ECO:0000256" key="11">
    <source>
        <dbReference type="HAMAP-Rule" id="MF_01398"/>
    </source>
</evidence>
<keyword evidence="3 11" id="KW-0138">CF(0)</keyword>